<dbReference type="EMBL" id="UAPQ01000001">
    <property type="protein sequence ID" value="SPT52565.1"/>
    <property type="molecule type" value="Genomic_DNA"/>
</dbReference>
<name>A0ABY1VKL9_9ACTO</name>
<dbReference type="PRINTS" id="PR00738">
    <property type="entry name" value="GLHYDRLASE20"/>
</dbReference>
<dbReference type="InterPro" id="IPR015882">
    <property type="entry name" value="HEX_bac_N"/>
</dbReference>
<organism evidence="6 7">
    <name type="scientific">Actinomyces bovis</name>
    <dbReference type="NCBI Taxonomy" id="1658"/>
    <lineage>
        <taxon>Bacteria</taxon>
        <taxon>Bacillati</taxon>
        <taxon>Actinomycetota</taxon>
        <taxon>Actinomycetes</taxon>
        <taxon>Actinomycetales</taxon>
        <taxon>Actinomycetaceae</taxon>
        <taxon>Actinomyces</taxon>
    </lineage>
</organism>
<evidence type="ECO:0000256" key="3">
    <source>
        <dbReference type="ARBA" id="ARBA00023295"/>
    </source>
</evidence>
<dbReference type="Proteomes" id="UP000250006">
    <property type="component" value="Unassembled WGS sequence"/>
</dbReference>
<reference evidence="6 7" key="1">
    <citation type="submission" date="2018-06" db="EMBL/GenBank/DDBJ databases">
        <authorList>
            <consortium name="Pathogen Informatics"/>
            <person name="Doyle S."/>
        </authorList>
    </citation>
    <scope>NUCLEOTIDE SEQUENCE [LARGE SCALE GENOMIC DNA]</scope>
    <source>
        <strain evidence="6 7">NCTC11535</strain>
    </source>
</reference>
<keyword evidence="2 6" id="KW-0378">Hydrolase</keyword>
<comment type="similarity">
    <text evidence="1">Belongs to the glycosyl hydrolase 20 family.</text>
</comment>
<dbReference type="PANTHER" id="PTHR43678:SF1">
    <property type="entry name" value="BETA-N-ACETYLHEXOSAMINIDASE"/>
    <property type="match status" value="1"/>
</dbReference>
<evidence type="ECO:0000313" key="6">
    <source>
        <dbReference type="EMBL" id="SPT52565.1"/>
    </source>
</evidence>
<dbReference type="Gene3D" id="3.20.20.80">
    <property type="entry name" value="Glycosidases"/>
    <property type="match status" value="1"/>
</dbReference>
<dbReference type="InterPro" id="IPR029018">
    <property type="entry name" value="Hex-like_dom2"/>
</dbReference>
<comment type="caution">
    <text evidence="6">The sequence shown here is derived from an EMBL/GenBank/DDBJ whole genome shotgun (WGS) entry which is preliminary data.</text>
</comment>
<dbReference type="SUPFAM" id="SSF55545">
    <property type="entry name" value="beta-N-acetylhexosaminidase-like domain"/>
    <property type="match status" value="1"/>
</dbReference>
<dbReference type="GO" id="GO:0004563">
    <property type="term" value="F:beta-N-acetylhexosaminidase activity"/>
    <property type="evidence" value="ECO:0007669"/>
    <property type="project" value="UniProtKB-EC"/>
</dbReference>
<feature type="domain" description="Beta-hexosaminidase bacterial type N-terminal" evidence="5">
    <location>
        <begin position="7"/>
        <end position="121"/>
    </location>
</feature>
<evidence type="ECO:0000256" key="2">
    <source>
        <dbReference type="ARBA" id="ARBA00022801"/>
    </source>
</evidence>
<evidence type="ECO:0000256" key="1">
    <source>
        <dbReference type="ARBA" id="ARBA00006285"/>
    </source>
</evidence>
<dbReference type="InterPro" id="IPR052764">
    <property type="entry name" value="GH20_Enzymes"/>
</dbReference>
<dbReference type="Gene3D" id="3.30.379.10">
    <property type="entry name" value="Chitobiase/beta-hexosaminidase domain 2-like"/>
    <property type="match status" value="1"/>
</dbReference>
<dbReference type="PANTHER" id="PTHR43678">
    <property type="entry name" value="PUTATIVE (AFU_ORTHOLOGUE AFUA_2G00640)-RELATED"/>
    <property type="match status" value="1"/>
</dbReference>
<accession>A0ABY1VKL9</accession>
<evidence type="ECO:0000313" key="7">
    <source>
        <dbReference type="Proteomes" id="UP000250006"/>
    </source>
</evidence>
<dbReference type="Pfam" id="PF00728">
    <property type="entry name" value="Glyco_hydro_20"/>
    <property type="match status" value="1"/>
</dbReference>
<feature type="domain" description="Glycoside hydrolase family 20 catalytic" evidence="4">
    <location>
        <begin position="172"/>
        <end position="365"/>
    </location>
</feature>
<dbReference type="InterPro" id="IPR015883">
    <property type="entry name" value="Glyco_hydro_20_cat"/>
</dbReference>
<dbReference type="InterPro" id="IPR017853">
    <property type="entry name" value="GH"/>
</dbReference>
<keyword evidence="3 6" id="KW-0326">Glycosidase</keyword>
<dbReference type="EC" id="3.2.1.52" evidence="6"/>
<keyword evidence="7" id="KW-1185">Reference proteome</keyword>
<dbReference type="Pfam" id="PF02838">
    <property type="entry name" value="Glyco_hydro_20b"/>
    <property type="match status" value="1"/>
</dbReference>
<sequence>MAGSFSPQTIPSLTGWQAAAGTWERQPDTQLVGAITGHTGAQILAAETGLELAGAVARPQDIELRLDSARTELGKEGYELQIGVGGVQLTAATEVGLFYATRTLSQLLRQGPTLPYGRAVDRPRYEERGVTLCGGQVGIQMDWVERLLTEMADLKLNHLLLELKLKPAKHPESAAWHYYTRAQIRQLCHPARERHIDLIPEINSPGHLGIWLEQHPELQLVDRHGQGHPEMLDISKPQAVHYYLELVDEYLEAFDTPWFHMGADEYLIGTRASEFPALTAWAQVTYGAQATIDDAFTAFINTVADHVRAAGKRLRIWNDGVIDTQVVRLDPSVVVEFWYGQGISAAALAQRGTRILNATELLYWSRSAEFYRVDCRALWESDWQVGQLPGTALKPEHPALLGAKLSIWPDLAYLRTEGEVEQQVRDSLRLVSQLTWPVGTMAWIGRASRRGSTPWTAAPCGSSRQGPVPVCTGSATLTVRCSAQLIALITTASSWCCLLLTPPRRMTLGGCYPPRRATTNWSPPGAVWP</sequence>
<dbReference type="SUPFAM" id="SSF51445">
    <property type="entry name" value="(Trans)glycosidases"/>
    <property type="match status" value="1"/>
</dbReference>
<protein>
    <submittedName>
        <fullName evidence="6">Beta-N-acetylhexosaminidase</fullName>
        <ecNumber evidence="6">3.2.1.52</ecNumber>
    </submittedName>
</protein>
<evidence type="ECO:0000259" key="5">
    <source>
        <dbReference type="Pfam" id="PF02838"/>
    </source>
</evidence>
<dbReference type="InterPro" id="IPR025705">
    <property type="entry name" value="Beta_hexosaminidase_sua/sub"/>
</dbReference>
<proteinExistence type="inferred from homology"/>
<evidence type="ECO:0000259" key="4">
    <source>
        <dbReference type="Pfam" id="PF00728"/>
    </source>
</evidence>
<gene>
    <name evidence="6" type="primary">strH</name>
    <name evidence="6" type="ORF">NCTC11535_00216</name>
</gene>